<name>A0A9P5NCS4_GYMJU</name>
<feature type="region of interest" description="Disordered" evidence="1">
    <location>
        <begin position="157"/>
        <end position="189"/>
    </location>
</feature>
<keyword evidence="3" id="KW-1185">Reference proteome</keyword>
<evidence type="ECO:0000256" key="1">
    <source>
        <dbReference type="SAM" id="MobiDB-lite"/>
    </source>
</evidence>
<protein>
    <submittedName>
        <fullName evidence="2">Uncharacterized protein</fullName>
    </submittedName>
</protein>
<dbReference type="EMBL" id="JADNYJ010000123">
    <property type="protein sequence ID" value="KAF8882384.1"/>
    <property type="molecule type" value="Genomic_DNA"/>
</dbReference>
<gene>
    <name evidence="2" type="ORF">CPB84DRAFT_1750924</name>
</gene>
<evidence type="ECO:0000313" key="2">
    <source>
        <dbReference type="EMBL" id="KAF8882384.1"/>
    </source>
</evidence>
<dbReference type="Proteomes" id="UP000724874">
    <property type="component" value="Unassembled WGS sequence"/>
</dbReference>
<organism evidence="2 3">
    <name type="scientific">Gymnopilus junonius</name>
    <name type="common">Spectacular rustgill mushroom</name>
    <name type="synonym">Gymnopilus spectabilis subsp. junonius</name>
    <dbReference type="NCBI Taxonomy" id="109634"/>
    <lineage>
        <taxon>Eukaryota</taxon>
        <taxon>Fungi</taxon>
        <taxon>Dikarya</taxon>
        <taxon>Basidiomycota</taxon>
        <taxon>Agaricomycotina</taxon>
        <taxon>Agaricomycetes</taxon>
        <taxon>Agaricomycetidae</taxon>
        <taxon>Agaricales</taxon>
        <taxon>Agaricineae</taxon>
        <taxon>Hymenogastraceae</taxon>
        <taxon>Gymnopilus</taxon>
    </lineage>
</organism>
<sequence>MPSPHQQSNQEKRHVARRQYYAENLKEERRKACEHAKKKNAKWHKAQENDELEGFLATKIKWYDIICQRANSLLASDLPMYRMGQEGVITPLNGFWVPKLVRQSYSSSEVSWWQGLKWRKQLWSIHWIRGKEGIEGSRGQGKNSRVDLYARIGRESREKASSPWPSRNHPNRDPKVPYQQSPWPVPGMREQRARKRVGSEHRYWHRRAAQAPAPIFAHRYLHWRLEGGGLDCLLMSLYLLISISFILAILDQNTFPGKGVSSILSHRGKHQEGKTMTRNEARPCDVTEEIRAFSSGSSGRWGIINRYGVTLLAREWCETEWAEQSAFVECCCCRMWVKARWNSAELPALRTGARSGKADFTIDQGITKSLHSGSQPMTLM</sequence>
<dbReference type="AlphaFoldDB" id="A0A9P5NCS4"/>
<evidence type="ECO:0000313" key="3">
    <source>
        <dbReference type="Proteomes" id="UP000724874"/>
    </source>
</evidence>
<accession>A0A9P5NCS4</accession>
<proteinExistence type="predicted"/>
<comment type="caution">
    <text evidence="2">The sequence shown here is derived from an EMBL/GenBank/DDBJ whole genome shotgun (WGS) entry which is preliminary data.</text>
</comment>
<reference evidence="2" key="1">
    <citation type="submission" date="2020-11" db="EMBL/GenBank/DDBJ databases">
        <authorList>
            <consortium name="DOE Joint Genome Institute"/>
            <person name="Ahrendt S."/>
            <person name="Riley R."/>
            <person name="Andreopoulos W."/>
            <person name="LaButti K."/>
            <person name="Pangilinan J."/>
            <person name="Ruiz-duenas F.J."/>
            <person name="Barrasa J.M."/>
            <person name="Sanchez-Garcia M."/>
            <person name="Camarero S."/>
            <person name="Miyauchi S."/>
            <person name="Serrano A."/>
            <person name="Linde D."/>
            <person name="Babiker R."/>
            <person name="Drula E."/>
            <person name="Ayuso-Fernandez I."/>
            <person name="Pacheco R."/>
            <person name="Padilla G."/>
            <person name="Ferreira P."/>
            <person name="Barriuso J."/>
            <person name="Kellner H."/>
            <person name="Castanera R."/>
            <person name="Alfaro M."/>
            <person name="Ramirez L."/>
            <person name="Pisabarro A.G."/>
            <person name="Kuo A."/>
            <person name="Tritt A."/>
            <person name="Lipzen A."/>
            <person name="He G."/>
            <person name="Yan M."/>
            <person name="Ng V."/>
            <person name="Cullen D."/>
            <person name="Martin F."/>
            <person name="Rosso M.-N."/>
            <person name="Henrissat B."/>
            <person name="Hibbett D."/>
            <person name="Martinez A.T."/>
            <person name="Grigoriev I.V."/>
        </authorList>
    </citation>
    <scope>NUCLEOTIDE SEQUENCE</scope>
    <source>
        <strain evidence="2">AH 44721</strain>
    </source>
</reference>